<dbReference type="InterPro" id="IPR036271">
    <property type="entry name" value="Tet_transcr_reg_TetR-rel_C_sf"/>
</dbReference>
<gene>
    <name evidence="7" type="ORF">ACFSW7_11395</name>
</gene>
<feature type="DNA-binding region" description="H-T-H motif" evidence="4">
    <location>
        <begin position="41"/>
        <end position="60"/>
    </location>
</feature>
<dbReference type="PANTHER" id="PTHR30055">
    <property type="entry name" value="HTH-TYPE TRANSCRIPTIONAL REGULATOR RUTR"/>
    <property type="match status" value="1"/>
</dbReference>
<keyword evidence="1" id="KW-0805">Transcription regulation</keyword>
<protein>
    <submittedName>
        <fullName evidence="7">TetR/AcrR family transcriptional regulator</fullName>
    </submittedName>
</protein>
<organism evidence="7 8">
    <name type="scientific">Gulosibacter faecalis</name>
    <dbReference type="NCBI Taxonomy" id="272240"/>
    <lineage>
        <taxon>Bacteria</taxon>
        <taxon>Bacillati</taxon>
        <taxon>Actinomycetota</taxon>
        <taxon>Actinomycetes</taxon>
        <taxon>Micrococcales</taxon>
        <taxon>Microbacteriaceae</taxon>
        <taxon>Gulosibacter</taxon>
    </lineage>
</organism>
<keyword evidence="3" id="KW-0804">Transcription</keyword>
<accession>A0ABW5UZ46</accession>
<evidence type="ECO:0000313" key="8">
    <source>
        <dbReference type="Proteomes" id="UP001597492"/>
    </source>
</evidence>
<dbReference type="InterPro" id="IPR050109">
    <property type="entry name" value="HTH-type_TetR-like_transc_reg"/>
</dbReference>
<dbReference type="SUPFAM" id="SSF46689">
    <property type="entry name" value="Homeodomain-like"/>
    <property type="match status" value="1"/>
</dbReference>
<reference evidence="8" key="1">
    <citation type="journal article" date="2019" name="Int. J. Syst. Evol. Microbiol.">
        <title>The Global Catalogue of Microorganisms (GCM) 10K type strain sequencing project: providing services to taxonomists for standard genome sequencing and annotation.</title>
        <authorList>
            <consortium name="The Broad Institute Genomics Platform"/>
            <consortium name="The Broad Institute Genome Sequencing Center for Infectious Disease"/>
            <person name="Wu L."/>
            <person name="Ma J."/>
        </authorList>
    </citation>
    <scope>NUCLEOTIDE SEQUENCE [LARGE SCALE GENOMIC DNA]</scope>
    <source>
        <strain evidence="8">TISTR 1514</strain>
    </source>
</reference>
<evidence type="ECO:0000256" key="1">
    <source>
        <dbReference type="ARBA" id="ARBA00023015"/>
    </source>
</evidence>
<dbReference type="InterPro" id="IPR009057">
    <property type="entry name" value="Homeodomain-like_sf"/>
</dbReference>
<dbReference type="Gene3D" id="1.10.10.60">
    <property type="entry name" value="Homeodomain-like"/>
    <property type="match status" value="1"/>
</dbReference>
<dbReference type="InterPro" id="IPR001647">
    <property type="entry name" value="HTH_TetR"/>
</dbReference>
<dbReference type="PRINTS" id="PR00455">
    <property type="entry name" value="HTHTETR"/>
</dbReference>
<name>A0ABW5UZ46_9MICO</name>
<sequence length="205" mass="22937">MSIPASTKTDAPRRGRPGNDRHDVITAAVRLFNEHGYEATTIGMIADQLGVSKSAIYHHVRSKEELLAAALDHALTSLEAVLVDPGARTGEAMARLEHVMRETIEVLTRDLDEVTLLLRLRGNTALERRAMERRRNFDRSVAKLMEEVANEQHFDGAVETRAATRLIFGMINSVVEWYRPEGPLDPDSLSDLVIRLVFQGLKARD</sequence>
<dbReference type="Pfam" id="PF17932">
    <property type="entry name" value="TetR_C_24"/>
    <property type="match status" value="1"/>
</dbReference>
<dbReference type="Pfam" id="PF00440">
    <property type="entry name" value="TetR_N"/>
    <property type="match status" value="1"/>
</dbReference>
<dbReference type="PROSITE" id="PS50977">
    <property type="entry name" value="HTH_TETR_2"/>
    <property type="match status" value="1"/>
</dbReference>
<dbReference type="Proteomes" id="UP001597492">
    <property type="component" value="Unassembled WGS sequence"/>
</dbReference>
<dbReference type="SUPFAM" id="SSF48498">
    <property type="entry name" value="Tetracyclin repressor-like, C-terminal domain"/>
    <property type="match status" value="1"/>
</dbReference>
<dbReference type="Gene3D" id="1.10.357.10">
    <property type="entry name" value="Tetracycline Repressor, domain 2"/>
    <property type="match status" value="1"/>
</dbReference>
<dbReference type="EMBL" id="JBHUNE010000008">
    <property type="protein sequence ID" value="MFD2758978.1"/>
    <property type="molecule type" value="Genomic_DNA"/>
</dbReference>
<feature type="compositionally biased region" description="Basic and acidic residues" evidence="5">
    <location>
        <begin position="10"/>
        <end position="21"/>
    </location>
</feature>
<evidence type="ECO:0000256" key="3">
    <source>
        <dbReference type="ARBA" id="ARBA00023163"/>
    </source>
</evidence>
<feature type="region of interest" description="Disordered" evidence="5">
    <location>
        <begin position="1"/>
        <end position="21"/>
    </location>
</feature>
<evidence type="ECO:0000256" key="2">
    <source>
        <dbReference type="ARBA" id="ARBA00023125"/>
    </source>
</evidence>
<evidence type="ECO:0000259" key="6">
    <source>
        <dbReference type="PROSITE" id="PS50977"/>
    </source>
</evidence>
<dbReference type="RefSeq" id="WP_019617440.1">
    <property type="nucleotide sequence ID" value="NZ_JBHUNE010000008.1"/>
</dbReference>
<dbReference type="PANTHER" id="PTHR30055:SF234">
    <property type="entry name" value="HTH-TYPE TRANSCRIPTIONAL REGULATOR BETI"/>
    <property type="match status" value="1"/>
</dbReference>
<keyword evidence="2 4" id="KW-0238">DNA-binding</keyword>
<feature type="domain" description="HTH tetR-type" evidence="6">
    <location>
        <begin position="18"/>
        <end position="78"/>
    </location>
</feature>
<evidence type="ECO:0000256" key="5">
    <source>
        <dbReference type="SAM" id="MobiDB-lite"/>
    </source>
</evidence>
<comment type="caution">
    <text evidence="7">The sequence shown here is derived from an EMBL/GenBank/DDBJ whole genome shotgun (WGS) entry which is preliminary data.</text>
</comment>
<dbReference type="InterPro" id="IPR041490">
    <property type="entry name" value="KstR2_TetR_C"/>
</dbReference>
<evidence type="ECO:0000256" key="4">
    <source>
        <dbReference type="PROSITE-ProRule" id="PRU00335"/>
    </source>
</evidence>
<keyword evidence="8" id="KW-1185">Reference proteome</keyword>
<evidence type="ECO:0000313" key="7">
    <source>
        <dbReference type="EMBL" id="MFD2758978.1"/>
    </source>
</evidence>
<proteinExistence type="predicted"/>